<feature type="signal peptide" evidence="2">
    <location>
        <begin position="1"/>
        <end position="22"/>
    </location>
</feature>
<dbReference type="Proteomes" id="UP000529652">
    <property type="component" value="Unassembled WGS sequence"/>
</dbReference>
<sequence length="181" mass="19947">MKKIFILFIMIMIANISTNSFAKDSYLNRGIGFGGGIGNPIINLIMSFPFIDFEIGYGGSNGINLSGFKLESKFYDFNLLAIAALDFIFTIYLIKNLNLGVGIGGNLSLSSHTSKLINIELGFGIRIPLVLFYDITENLEMGIKIAPSIELISNIRSLAHHRTYSGIKLNFAGGIFAKYYI</sequence>
<proteinExistence type="predicted"/>
<evidence type="ECO:0000313" key="4">
    <source>
        <dbReference type="Proteomes" id="UP000529652"/>
    </source>
</evidence>
<name>A0AB34Z194_BORAF</name>
<feature type="chain" id="PRO_5044324223" description="DUF3996 domain-containing protein" evidence="2">
    <location>
        <begin position="23"/>
        <end position="181"/>
    </location>
</feature>
<evidence type="ECO:0000256" key="2">
    <source>
        <dbReference type="SAM" id="SignalP"/>
    </source>
</evidence>
<keyword evidence="1" id="KW-0812">Transmembrane</keyword>
<protein>
    <recommendedName>
        <fullName evidence="5">DUF3996 domain-containing protein</fullName>
    </recommendedName>
</protein>
<keyword evidence="2" id="KW-0732">Signal</keyword>
<feature type="transmembrane region" description="Helical" evidence="1">
    <location>
        <begin position="74"/>
        <end position="94"/>
    </location>
</feature>
<organism evidence="3 4">
    <name type="scientific">Borreliella afzelii</name>
    <name type="common">Borrelia afzelii</name>
    <dbReference type="NCBI Taxonomy" id="29518"/>
    <lineage>
        <taxon>Bacteria</taxon>
        <taxon>Pseudomonadati</taxon>
        <taxon>Spirochaetota</taxon>
        <taxon>Spirochaetia</taxon>
        <taxon>Spirochaetales</taxon>
        <taxon>Borreliaceae</taxon>
        <taxon>Borreliella</taxon>
    </lineage>
</organism>
<evidence type="ECO:0000256" key="1">
    <source>
        <dbReference type="SAM" id="Phobius"/>
    </source>
</evidence>
<dbReference type="Pfam" id="PF13161">
    <property type="entry name" value="DUF3996"/>
    <property type="match status" value="1"/>
</dbReference>
<evidence type="ECO:0000313" key="3">
    <source>
        <dbReference type="EMBL" id="MBB5140893.1"/>
    </source>
</evidence>
<keyword evidence="1" id="KW-0472">Membrane</keyword>
<reference evidence="3 4" key="1">
    <citation type="submission" date="2020-08" db="EMBL/GenBank/DDBJ databases">
        <title>Genomic Encyclopedia of Type Strains, Phase IV (KMG-IV): sequencing the most valuable type-strain genomes for metagenomic binning, comparative biology and taxonomic classification.</title>
        <authorList>
            <person name="Goeker M."/>
        </authorList>
    </citation>
    <scope>NUCLEOTIDE SEQUENCE [LARGE SCALE GENOMIC DNA]</scope>
    <source>
        <strain evidence="3 4">DSM 10508</strain>
    </source>
</reference>
<evidence type="ECO:0008006" key="5">
    <source>
        <dbReference type="Google" id="ProtNLM"/>
    </source>
</evidence>
<accession>A0AB34Z194</accession>
<dbReference type="InterPro" id="IPR016489">
    <property type="entry name" value="BAPKO_0422-like"/>
</dbReference>
<dbReference type="RefSeq" id="WP_011601091.1">
    <property type="nucleotide sequence ID" value="NZ_CAXOVK010000001.1"/>
</dbReference>
<dbReference type="EMBL" id="JACHGM010000001">
    <property type="protein sequence ID" value="MBB5140893.1"/>
    <property type="molecule type" value="Genomic_DNA"/>
</dbReference>
<keyword evidence="1" id="KW-1133">Transmembrane helix</keyword>
<comment type="caution">
    <text evidence="3">The sequence shown here is derived from an EMBL/GenBank/DDBJ whole genome shotgun (WGS) entry which is preliminary data.</text>
</comment>
<dbReference type="GeneID" id="76832097"/>
<gene>
    <name evidence="3" type="ORF">HNP63_000275</name>
</gene>
<dbReference type="AlphaFoldDB" id="A0AB34Z194"/>
<dbReference type="PIRSF" id="PIRSF006685">
    <property type="entry name" value="UCP006685"/>
    <property type="match status" value="1"/>
</dbReference>